<evidence type="ECO:0000256" key="2">
    <source>
        <dbReference type="ARBA" id="ARBA00022490"/>
    </source>
</evidence>
<dbReference type="InterPro" id="IPR032524">
    <property type="entry name" value="ABC_tran_C"/>
</dbReference>
<evidence type="ECO:0000256" key="1">
    <source>
        <dbReference type="ARBA" id="ARBA00005868"/>
    </source>
</evidence>
<dbReference type="GO" id="GO:0006417">
    <property type="term" value="P:regulation of translation"/>
    <property type="evidence" value="ECO:0007669"/>
    <property type="project" value="UniProtKB-KW"/>
</dbReference>
<dbReference type="Pfam" id="PF12848">
    <property type="entry name" value="ABC_tran_Xtn"/>
    <property type="match status" value="1"/>
</dbReference>
<evidence type="ECO:0000256" key="11">
    <source>
        <dbReference type="ARBA" id="ARBA00022917"/>
    </source>
</evidence>
<keyword evidence="8 14" id="KW-0067">ATP-binding</keyword>
<dbReference type="STRING" id="1619234.SAMN05421730_1001387"/>
<feature type="coiled-coil region" evidence="12">
    <location>
        <begin position="532"/>
        <end position="583"/>
    </location>
</feature>
<evidence type="ECO:0000256" key="3">
    <source>
        <dbReference type="ARBA" id="ARBA00022555"/>
    </source>
</evidence>
<dbReference type="GO" id="GO:0005524">
    <property type="term" value="F:ATP binding"/>
    <property type="evidence" value="ECO:0007669"/>
    <property type="project" value="UniProtKB-KW"/>
</dbReference>
<evidence type="ECO:0000256" key="4">
    <source>
        <dbReference type="ARBA" id="ARBA00022730"/>
    </source>
</evidence>
<evidence type="ECO:0000256" key="5">
    <source>
        <dbReference type="ARBA" id="ARBA00022737"/>
    </source>
</evidence>
<dbReference type="Proteomes" id="UP000199315">
    <property type="component" value="Unassembled WGS sequence"/>
</dbReference>
<dbReference type="SMART" id="SM00382">
    <property type="entry name" value="AAA"/>
    <property type="match status" value="2"/>
</dbReference>
<protein>
    <submittedName>
        <fullName evidence="14">ATP-binding cassette, subfamily F, uup</fullName>
    </submittedName>
</protein>
<keyword evidence="15" id="KW-1185">Reference proteome</keyword>
<dbReference type="Gene3D" id="1.10.287.380">
    <property type="entry name" value="Valyl-tRNA synthetase, C-terminal domain"/>
    <property type="match status" value="1"/>
</dbReference>
<evidence type="ECO:0000256" key="9">
    <source>
        <dbReference type="ARBA" id="ARBA00022845"/>
    </source>
</evidence>
<feature type="domain" description="ABC transporter" evidence="13">
    <location>
        <begin position="4"/>
        <end position="219"/>
    </location>
</feature>
<evidence type="ECO:0000256" key="7">
    <source>
        <dbReference type="ARBA" id="ARBA00022801"/>
    </source>
</evidence>
<evidence type="ECO:0000256" key="12">
    <source>
        <dbReference type="SAM" id="Coils"/>
    </source>
</evidence>
<sequence length="600" mass="68748">MNLLTIENMTKTYGDRFVFKDADFSINDNEKIGIIGINGTGKSTLLKMIAGLEEPDSGKITKGRQIHIRYLSQNPVFDEDSTVLEAVLKGNIRKDNEWTVESDAKAMLNKLGIPDFDGETKYLSGGQKKRVALANVLLSPADILILDEPTNHLDNEMSEWLEEYLMKFKGALLMVTHDRYFLDRISNRIVEIDGASIYSYPGNYSEYLRLKAAREGIEAASERKRSSILRTELEWIQRGARARSTKQKARIERFEELRDRKGPQKAASVEMNSISSRLGRKTLEVSGITKSYDGRTYINDFSYIFLKGDRVGIIGGNGCGKTTLLKIINGVVEPDEGIVDIGQTVKIGYFSQENEYMDESLRVIDYIKNVAEYVLTPDGSISASQMLERFLFDGNMQWTYINRLSGGEKRRLYLLRILMDAPNILILDEPTNDLDIQTLTILEDYLDNFDGIVISVSHDRYFLDRIARRIFAFQEDGSLRQYEGGFSDYLAVKEREEYEKAPETEKAQAAEKKDTRVREKKLKFSYKEEKEFETIDDDIAGLEEKIEEMDRQIEKSATDYGTLNSLMGEKALLEAELEEKMERWMYLNDLAEKIELERKS</sequence>
<dbReference type="InterPro" id="IPR027417">
    <property type="entry name" value="P-loop_NTPase"/>
</dbReference>
<keyword evidence="10" id="KW-0694">RNA-binding</keyword>
<dbReference type="Gene3D" id="3.40.50.300">
    <property type="entry name" value="P-loop containing nucleotide triphosphate hydrolases"/>
    <property type="match status" value="2"/>
</dbReference>
<dbReference type="GO" id="GO:0000049">
    <property type="term" value="F:tRNA binding"/>
    <property type="evidence" value="ECO:0007669"/>
    <property type="project" value="UniProtKB-KW"/>
</dbReference>
<keyword evidence="12" id="KW-0175">Coiled coil</keyword>
<dbReference type="EMBL" id="FMKA01000001">
    <property type="protein sequence ID" value="SCP95197.1"/>
    <property type="molecule type" value="Genomic_DNA"/>
</dbReference>
<evidence type="ECO:0000259" key="13">
    <source>
        <dbReference type="PROSITE" id="PS50893"/>
    </source>
</evidence>
<dbReference type="InterPro" id="IPR051309">
    <property type="entry name" value="ABCF_ATPase"/>
</dbReference>
<evidence type="ECO:0000256" key="6">
    <source>
        <dbReference type="ARBA" id="ARBA00022741"/>
    </source>
</evidence>
<keyword evidence="6" id="KW-0547">Nucleotide-binding</keyword>
<dbReference type="PROSITE" id="PS50893">
    <property type="entry name" value="ABC_TRANSPORTER_2"/>
    <property type="match status" value="2"/>
</dbReference>
<dbReference type="InterPro" id="IPR032781">
    <property type="entry name" value="ABC_tran_Xtn"/>
</dbReference>
<feature type="domain" description="ABC transporter" evidence="13">
    <location>
        <begin position="283"/>
        <end position="501"/>
    </location>
</feature>
<dbReference type="OrthoDB" id="9801441at2"/>
<dbReference type="SUPFAM" id="SSF52540">
    <property type="entry name" value="P-loop containing nucleoside triphosphate hydrolases"/>
    <property type="match status" value="2"/>
</dbReference>
<evidence type="ECO:0000256" key="10">
    <source>
        <dbReference type="ARBA" id="ARBA00022884"/>
    </source>
</evidence>
<keyword evidence="7" id="KW-0378">Hydrolase</keyword>
<dbReference type="FunFam" id="3.40.50.300:FF:000183">
    <property type="entry name" value="ABC transporter ATP-binding protein yjjK"/>
    <property type="match status" value="1"/>
</dbReference>
<keyword evidence="3" id="KW-0820">tRNA-binding</keyword>
<dbReference type="PANTHER" id="PTHR42855:SF1">
    <property type="entry name" value="ABC TRANSPORTER DOMAIN-CONTAINING PROTEIN"/>
    <property type="match status" value="1"/>
</dbReference>
<dbReference type="RefSeq" id="WP_091229910.1">
    <property type="nucleotide sequence ID" value="NZ_FMKA01000001.1"/>
</dbReference>
<comment type="similarity">
    <text evidence="1">Belongs to the ABC transporter superfamily. ABCF family. Translational throttle EttA subfamily.</text>
</comment>
<dbReference type="CDD" id="cd03221">
    <property type="entry name" value="ABCF_EF-3"/>
    <property type="match status" value="2"/>
</dbReference>
<keyword evidence="2" id="KW-0963">Cytoplasm</keyword>
<accession>A0A1D3TP73</accession>
<name>A0A1D3TP73_9FIRM</name>
<dbReference type="InterPro" id="IPR003593">
    <property type="entry name" value="AAA+_ATPase"/>
</dbReference>
<dbReference type="InterPro" id="IPR003439">
    <property type="entry name" value="ABC_transporter-like_ATP-bd"/>
</dbReference>
<keyword evidence="5" id="KW-0677">Repeat</keyword>
<organism evidence="14 15">
    <name type="scientific">Anaerobium acetethylicum</name>
    <dbReference type="NCBI Taxonomy" id="1619234"/>
    <lineage>
        <taxon>Bacteria</taxon>
        <taxon>Bacillati</taxon>
        <taxon>Bacillota</taxon>
        <taxon>Clostridia</taxon>
        <taxon>Lachnospirales</taxon>
        <taxon>Lachnospiraceae</taxon>
        <taxon>Anaerobium</taxon>
    </lineage>
</organism>
<dbReference type="AlphaFoldDB" id="A0A1D3TP73"/>
<dbReference type="PROSITE" id="PS00211">
    <property type="entry name" value="ABC_TRANSPORTER_1"/>
    <property type="match status" value="1"/>
</dbReference>
<dbReference type="GO" id="GO:0003677">
    <property type="term" value="F:DNA binding"/>
    <property type="evidence" value="ECO:0007669"/>
    <property type="project" value="InterPro"/>
</dbReference>
<dbReference type="InterPro" id="IPR037118">
    <property type="entry name" value="Val-tRNA_synth_C_sf"/>
</dbReference>
<keyword evidence="9" id="KW-0810">Translation regulation</keyword>
<evidence type="ECO:0000313" key="15">
    <source>
        <dbReference type="Proteomes" id="UP000199315"/>
    </source>
</evidence>
<dbReference type="GO" id="GO:0006412">
    <property type="term" value="P:translation"/>
    <property type="evidence" value="ECO:0007669"/>
    <property type="project" value="UniProtKB-KW"/>
</dbReference>
<dbReference type="FunFam" id="3.40.50.300:FF:000011">
    <property type="entry name" value="Putative ABC transporter ATP-binding component"/>
    <property type="match status" value="1"/>
</dbReference>
<dbReference type="InterPro" id="IPR017871">
    <property type="entry name" value="ABC_transporter-like_CS"/>
</dbReference>
<dbReference type="Pfam" id="PF00005">
    <property type="entry name" value="ABC_tran"/>
    <property type="match status" value="2"/>
</dbReference>
<evidence type="ECO:0000256" key="8">
    <source>
        <dbReference type="ARBA" id="ARBA00022840"/>
    </source>
</evidence>
<gene>
    <name evidence="14" type="ORF">SAMN05421730_1001387</name>
</gene>
<keyword evidence="11" id="KW-0648">Protein biosynthesis</keyword>
<keyword evidence="4" id="KW-0699">rRNA-binding</keyword>
<proteinExistence type="inferred from homology"/>
<dbReference type="GO" id="GO:0019843">
    <property type="term" value="F:rRNA binding"/>
    <property type="evidence" value="ECO:0007669"/>
    <property type="project" value="UniProtKB-KW"/>
</dbReference>
<evidence type="ECO:0000313" key="14">
    <source>
        <dbReference type="EMBL" id="SCP95197.1"/>
    </source>
</evidence>
<dbReference type="GO" id="GO:0016887">
    <property type="term" value="F:ATP hydrolysis activity"/>
    <property type="evidence" value="ECO:0007669"/>
    <property type="project" value="InterPro"/>
</dbReference>
<reference evidence="14 15" key="1">
    <citation type="submission" date="2016-09" db="EMBL/GenBank/DDBJ databases">
        <authorList>
            <person name="Capua I."/>
            <person name="De Benedictis P."/>
            <person name="Joannis T."/>
            <person name="Lombin L.H."/>
            <person name="Cattoli G."/>
        </authorList>
    </citation>
    <scope>NUCLEOTIDE SEQUENCE [LARGE SCALE GENOMIC DNA]</scope>
    <source>
        <strain evidence="14 15">GluBS11</strain>
    </source>
</reference>
<dbReference type="PANTHER" id="PTHR42855">
    <property type="entry name" value="ABC TRANSPORTER ATP-BINDING SUBUNIT"/>
    <property type="match status" value="1"/>
</dbReference>
<dbReference type="Pfam" id="PF16326">
    <property type="entry name" value="ABC_tran_CTD"/>
    <property type="match status" value="1"/>
</dbReference>